<dbReference type="PANTHER" id="PTHR10578">
    <property type="entry name" value="S -2-HYDROXY-ACID OXIDASE-RELATED"/>
    <property type="match status" value="1"/>
</dbReference>
<dbReference type="EC" id="1.1.2.3" evidence="9"/>
<dbReference type="Proteomes" id="UP000051870">
    <property type="component" value="Unassembled WGS sequence"/>
</dbReference>
<dbReference type="GO" id="GO:0004459">
    <property type="term" value="F:L-lactate dehydrogenase (NAD+) activity"/>
    <property type="evidence" value="ECO:0007669"/>
    <property type="project" value="TreeGrafter"/>
</dbReference>
<keyword evidence="2 7" id="KW-0285">Flavoprotein</keyword>
<gene>
    <name evidence="9" type="primary">lldD_2</name>
    <name evidence="9" type="ORF">PH7735_03427</name>
</gene>
<feature type="binding site" evidence="7">
    <location>
        <position position="129"/>
    </location>
    <ligand>
        <name>FMN</name>
        <dbReference type="ChEBI" id="CHEBI:58210"/>
    </ligand>
</feature>
<accession>A0A0P1ILM1</accession>
<evidence type="ECO:0000256" key="5">
    <source>
        <dbReference type="ARBA" id="ARBA00024042"/>
    </source>
</evidence>
<evidence type="ECO:0000259" key="8">
    <source>
        <dbReference type="PROSITE" id="PS51349"/>
    </source>
</evidence>
<dbReference type="EMBL" id="CYTW01000005">
    <property type="protein sequence ID" value="CUK10229.1"/>
    <property type="molecule type" value="Genomic_DNA"/>
</dbReference>
<feature type="binding site" evidence="7">
    <location>
        <position position="279"/>
    </location>
    <ligand>
        <name>glyoxylate</name>
        <dbReference type="ChEBI" id="CHEBI:36655"/>
    </ligand>
</feature>
<dbReference type="InterPro" id="IPR012133">
    <property type="entry name" value="Alpha-hydoxy_acid_DH_FMN"/>
</dbReference>
<dbReference type="InterPro" id="IPR000262">
    <property type="entry name" value="FMN-dep_DH"/>
</dbReference>
<reference evidence="10" key="1">
    <citation type="submission" date="2015-09" db="EMBL/GenBank/DDBJ databases">
        <authorList>
            <person name="Rodrigo-Torres Lidia"/>
            <person name="Arahal R.David."/>
        </authorList>
    </citation>
    <scope>NUCLEOTIDE SEQUENCE [LARGE SCALE GENOMIC DNA]</scope>
    <source>
        <strain evidence="10">CECT 7735</strain>
    </source>
</reference>
<feature type="binding site" evidence="7">
    <location>
        <position position="26"/>
    </location>
    <ligand>
        <name>glyoxylate</name>
        <dbReference type="ChEBI" id="CHEBI:36655"/>
    </ligand>
</feature>
<dbReference type="SUPFAM" id="SSF51395">
    <property type="entry name" value="FMN-linked oxidoreductases"/>
    <property type="match status" value="1"/>
</dbReference>
<feature type="domain" description="FMN hydroxy acid dehydrogenase" evidence="8">
    <location>
        <begin position="1"/>
        <end position="375"/>
    </location>
</feature>
<keyword evidence="3 7" id="KW-0288">FMN</keyword>
<comment type="cofactor">
    <cofactor evidence="1">
        <name>FMN</name>
        <dbReference type="ChEBI" id="CHEBI:58210"/>
    </cofactor>
</comment>
<keyword evidence="4 9" id="KW-0560">Oxidoreductase</keyword>
<feature type="active site" description="Proton acceptor" evidence="6">
    <location>
        <position position="276"/>
    </location>
</feature>
<dbReference type="Pfam" id="PF01070">
    <property type="entry name" value="FMN_dh"/>
    <property type="match status" value="1"/>
</dbReference>
<dbReference type="CDD" id="cd02809">
    <property type="entry name" value="alpha_hydroxyacid_oxid_FMN"/>
    <property type="match status" value="1"/>
</dbReference>
<dbReference type="Gene3D" id="3.20.20.70">
    <property type="entry name" value="Aldolase class I"/>
    <property type="match status" value="1"/>
</dbReference>
<protein>
    <submittedName>
        <fullName evidence="9">L-lactate dehydrogenase [cytochrome]</fullName>
        <ecNumber evidence="9">1.1.2.3</ecNumber>
    </submittedName>
</protein>
<dbReference type="STRING" id="1715693.PH7735_03427"/>
<feature type="binding site" evidence="7">
    <location>
        <position position="108"/>
    </location>
    <ligand>
        <name>FMN</name>
        <dbReference type="ChEBI" id="CHEBI:58210"/>
    </ligand>
</feature>
<feature type="binding site" evidence="7">
    <location>
        <begin position="328"/>
        <end position="329"/>
    </location>
    <ligand>
        <name>FMN</name>
        <dbReference type="ChEBI" id="CHEBI:58210"/>
    </ligand>
</feature>
<evidence type="ECO:0000256" key="2">
    <source>
        <dbReference type="ARBA" id="ARBA00022630"/>
    </source>
</evidence>
<feature type="binding site" evidence="7">
    <location>
        <position position="131"/>
    </location>
    <ligand>
        <name>glyoxylate</name>
        <dbReference type="ChEBI" id="CHEBI:36655"/>
    </ligand>
</feature>
<dbReference type="GO" id="GO:0004460">
    <property type="term" value="F:L-lactate dehydrogenase (cytochrome) activity"/>
    <property type="evidence" value="ECO:0007669"/>
    <property type="project" value="UniProtKB-EC"/>
</dbReference>
<evidence type="ECO:0000256" key="4">
    <source>
        <dbReference type="ARBA" id="ARBA00023002"/>
    </source>
</evidence>
<keyword evidence="10" id="KW-1185">Reference proteome</keyword>
<evidence type="ECO:0000256" key="6">
    <source>
        <dbReference type="PIRSR" id="PIRSR000138-1"/>
    </source>
</evidence>
<evidence type="ECO:0000256" key="3">
    <source>
        <dbReference type="ARBA" id="ARBA00022643"/>
    </source>
</evidence>
<dbReference type="GO" id="GO:0005886">
    <property type="term" value="C:plasma membrane"/>
    <property type="evidence" value="ECO:0007669"/>
    <property type="project" value="TreeGrafter"/>
</dbReference>
<feature type="binding site" evidence="7">
    <location>
        <position position="276"/>
    </location>
    <ligand>
        <name>glyoxylate</name>
        <dbReference type="ChEBI" id="CHEBI:36655"/>
    </ligand>
</feature>
<dbReference type="PROSITE" id="PS51349">
    <property type="entry name" value="FMN_HYDROXY_ACID_DH_2"/>
    <property type="match status" value="1"/>
</dbReference>
<feature type="binding site" evidence="7">
    <location>
        <begin position="79"/>
        <end position="81"/>
    </location>
    <ligand>
        <name>FMN</name>
        <dbReference type="ChEBI" id="CHEBI:58210"/>
    </ligand>
</feature>
<sequence>MHASYPALSDLRQKAQKRIPKFVWEYLDSATGDERTKARNRAKLDEFLFWPSILHGEITCSSEASLFGSDFRLPIGIAPIGMSGLIWPQAEQLLAQASKRLGIPYCLSTVATQTPEDMASHLGDHAWFQMYPPHDTDIRKDMLNRAKASGFSTLVLTVDVPVASRRERQVRSGLTTPPRLSPRLLAQIIARPAWALGIARHGMPRMRLVDEYSENLTGLNSTAHAGYLLRTSPDWSYLDWLRDHWEGPLVVKGVLRPEDAPRLEKAGVDALWISNHAGRQFDAAPATIEALPAIRAQTDLPLILDSGIETGLDIMRARALGADFVMMGRGFHYALAALGAKGPDHLFDILFQDIQANMGQIGAQNLSDLPSCLKT</sequence>
<evidence type="ECO:0000256" key="1">
    <source>
        <dbReference type="ARBA" id="ARBA00001917"/>
    </source>
</evidence>
<dbReference type="AlphaFoldDB" id="A0A0P1ILM1"/>
<evidence type="ECO:0000256" key="7">
    <source>
        <dbReference type="PIRSR" id="PIRSR000138-2"/>
    </source>
</evidence>
<comment type="similarity">
    <text evidence="5">Belongs to the FMN-dependent alpha-hydroxy acid dehydrogenase family.</text>
</comment>
<dbReference type="PIRSF" id="PIRSF000138">
    <property type="entry name" value="Al-hdrx_acd_dh"/>
    <property type="match status" value="1"/>
</dbReference>
<dbReference type="InterPro" id="IPR037396">
    <property type="entry name" value="FMN_HAD"/>
</dbReference>
<evidence type="ECO:0000313" key="9">
    <source>
        <dbReference type="EMBL" id="CUK10229.1"/>
    </source>
</evidence>
<feature type="binding site" evidence="7">
    <location>
        <position position="252"/>
    </location>
    <ligand>
        <name>FMN</name>
        <dbReference type="ChEBI" id="CHEBI:58210"/>
    </ligand>
</feature>
<organism evidence="9 10">
    <name type="scientific">Shimia thalassica</name>
    <dbReference type="NCBI Taxonomy" id="1715693"/>
    <lineage>
        <taxon>Bacteria</taxon>
        <taxon>Pseudomonadati</taxon>
        <taxon>Pseudomonadota</taxon>
        <taxon>Alphaproteobacteria</taxon>
        <taxon>Rhodobacterales</taxon>
        <taxon>Roseobacteraceae</taxon>
    </lineage>
</organism>
<dbReference type="GO" id="GO:0010181">
    <property type="term" value="F:FMN binding"/>
    <property type="evidence" value="ECO:0007669"/>
    <property type="project" value="InterPro"/>
</dbReference>
<dbReference type="InterPro" id="IPR013785">
    <property type="entry name" value="Aldolase_TIM"/>
</dbReference>
<evidence type="ECO:0000313" key="10">
    <source>
        <dbReference type="Proteomes" id="UP000051870"/>
    </source>
</evidence>
<feature type="binding site" evidence="7">
    <location>
        <position position="274"/>
    </location>
    <ligand>
        <name>FMN</name>
        <dbReference type="ChEBI" id="CHEBI:58210"/>
    </ligand>
</feature>
<feature type="binding site" evidence="7">
    <location>
        <position position="166"/>
    </location>
    <ligand>
        <name>glyoxylate</name>
        <dbReference type="ChEBI" id="CHEBI:36655"/>
    </ligand>
</feature>
<proteinExistence type="inferred from homology"/>
<dbReference type="GO" id="GO:0009060">
    <property type="term" value="P:aerobic respiration"/>
    <property type="evidence" value="ECO:0007669"/>
    <property type="project" value="TreeGrafter"/>
</dbReference>
<dbReference type="PANTHER" id="PTHR10578:SF107">
    <property type="entry name" value="2-HYDROXYACID OXIDASE 1"/>
    <property type="match status" value="1"/>
</dbReference>
<feature type="binding site" evidence="7">
    <location>
        <position position="157"/>
    </location>
    <ligand>
        <name>FMN</name>
        <dbReference type="ChEBI" id="CHEBI:58210"/>
    </ligand>
</feature>
<name>A0A0P1ILM1_9RHOB</name>